<organism evidence="1 2">
    <name type="scientific">Clunio marinus</name>
    <dbReference type="NCBI Taxonomy" id="568069"/>
    <lineage>
        <taxon>Eukaryota</taxon>
        <taxon>Metazoa</taxon>
        <taxon>Ecdysozoa</taxon>
        <taxon>Arthropoda</taxon>
        <taxon>Hexapoda</taxon>
        <taxon>Insecta</taxon>
        <taxon>Pterygota</taxon>
        <taxon>Neoptera</taxon>
        <taxon>Endopterygota</taxon>
        <taxon>Diptera</taxon>
        <taxon>Nematocera</taxon>
        <taxon>Chironomoidea</taxon>
        <taxon>Chironomidae</taxon>
        <taxon>Clunio</taxon>
    </lineage>
</organism>
<sequence length="62" mass="7480">MVEAFKQLTESKLHHLCLSKNTERMCLCGRFKYVRESQNGNTFQSRIYWGLFQRIKQNLRPD</sequence>
<proteinExistence type="predicted"/>
<protein>
    <submittedName>
        <fullName evidence="1">CLUMA_CG011395, isoform A</fullName>
    </submittedName>
</protein>
<evidence type="ECO:0000313" key="2">
    <source>
        <dbReference type="Proteomes" id="UP000183832"/>
    </source>
</evidence>
<name>A0A1J1IE29_9DIPT</name>
<reference evidence="1 2" key="1">
    <citation type="submission" date="2015-04" db="EMBL/GenBank/DDBJ databases">
        <authorList>
            <person name="Syromyatnikov M.Y."/>
            <person name="Popov V.N."/>
        </authorList>
    </citation>
    <scope>NUCLEOTIDE SEQUENCE [LARGE SCALE GENOMIC DNA]</scope>
</reference>
<evidence type="ECO:0000313" key="1">
    <source>
        <dbReference type="EMBL" id="CRK98026.1"/>
    </source>
</evidence>
<dbReference type="AlphaFoldDB" id="A0A1J1IE29"/>
<gene>
    <name evidence="1" type="ORF">CLUMA_CG011395</name>
</gene>
<dbReference type="EMBL" id="CVRI01000047">
    <property type="protein sequence ID" value="CRK98026.1"/>
    <property type="molecule type" value="Genomic_DNA"/>
</dbReference>
<accession>A0A1J1IE29</accession>
<keyword evidence="2" id="KW-1185">Reference proteome</keyword>
<dbReference type="Proteomes" id="UP000183832">
    <property type="component" value="Unassembled WGS sequence"/>
</dbReference>